<dbReference type="InterPro" id="IPR045054">
    <property type="entry name" value="P4HA-like"/>
</dbReference>
<dbReference type="GO" id="GO:0004656">
    <property type="term" value="F:procollagen-proline 4-dioxygenase activity"/>
    <property type="evidence" value="ECO:0007669"/>
    <property type="project" value="UniProtKB-EC"/>
</dbReference>
<name>A0AAQ3XAF3_PASNO</name>
<dbReference type="PANTHER" id="PTHR10869:SF243">
    <property type="entry name" value="OS10G0497800 PROTEIN"/>
    <property type="match status" value="1"/>
</dbReference>
<comment type="subcellular location">
    <subcellularLocation>
        <location evidence="2">Endoplasmic reticulum membrane</location>
        <topology evidence="2">Single-pass type II membrane protein</topology>
    </subcellularLocation>
</comment>
<dbReference type="Proteomes" id="UP001341281">
    <property type="component" value="Chromosome 08"/>
</dbReference>
<feature type="region of interest" description="Disordered" evidence="9">
    <location>
        <begin position="398"/>
        <end position="425"/>
    </location>
</feature>
<comment type="catalytic activity">
    <reaction evidence="8">
        <text>L-prolyl-[collagen] + 2-oxoglutarate + O2 = trans-4-hydroxy-L-prolyl-[collagen] + succinate + CO2</text>
        <dbReference type="Rhea" id="RHEA:18945"/>
        <dbReference type="Rhea" id="RHEA-COMP:11676"/>
        <dbReference type="Rhea" id="RHEA-COMP:11680"/>
        <dbReference type="ChEBI" id="CHEBI:15379"/>
        <dbReference type="ChEBI" id="CHEBI:16526"/>
        <dbReference type="ChEBI" id="CHEBI:16810"/>
        <dbReference type="ChEBI" id="CHEBI:30031"/>
        <dbReference type="ChEBI" id="CHEBI:50342"/>
        <dbReference type="ChEBI" id="CHEBI:61965"/>
        <dbReference type="EC" id="1.14.11.2"/>
    </reaction>
</comment>
<dbReference type="InterPro" id="IPR044862">
    <property type="entry name" value="Pro_4_hyd_alph_FE2OG_OXY"/>
</dbReference>
<comment type="cofactor">
    <cofactor evidence="1">
        <name>L-ascorbate</name>
        <dbReference type="ChEBI" id="CHEBI:38290"/>
    </cofactor>
</comment>
<evidence type="ECO:0000256" key="8">
    <source>
        <dbReference type="ARBA" id="ARBA00049169"/>
    </source>
</evidence>
<dbReference type="PROSITE" id="PS51471">
    <property type="entry name" value="FE2OG_OXY"/>
    <property type="match status" value="1"/>
</dbReference>
<dbReference type="GO" id="GO:0005789">
    <property type="term" value="C:endoplasmic reticulum membrane"/>
    <property type="evidence" value="ECO:0007669"/>
    <property type="project" value="UniProtKB-SubCell"/>
</dbReference>
<dbReference type="GO" id="GO:0031418">
    <property type="term" value="F:L-ascorbic acid binding"/>
    <property type="evidence" value="ECO:0007669"/>
    <property type="project" value="InterPro"/>
</dbReference>
<dbReference type="EMBL" id="CP144752">
    <property type="protein sequence ID" value="WVZ90491.1"/>
    <property type="molecule type" value="Genomic_DNA"/>
</dbReference>
<evidence type="ECO:0000259" key="10">
    <source>
        <dbReference type="PROSITE" id="PS51471"/>
    </source>
</evidence>
<feature type="domain" description="Fe2OG dioxygenase" evidence="10">
    <location>
        <begin position="108"/>
        <end position="232"/>
    </location>
</feature>
<proteinExistence type="predicted"/>
<sequence>SKEECEHLISLAKPHMKRSRVVDPRIAAGKESSSRTSSGMFLSRGQDEIIRAIEKRIADITKVPVGMYSPCYSVWCSNNGHFIRSMHSQRISILTISFFDSSHFENEHGEGLQVIYYEIGQKFEPHFDYTENSDITKRGGPRMATLVMYLSDVEEGGETVFPEATAADSGSSSIYNRLLNSFKKGISVKPKMGNALLFWSMKPDGSIDPKSKHGSCPVIKGDKWASTKWLHKAKRASTTPAASHPRGLAPPVPPPNPASGIPARALDLDRTPSTAPPGSTASPLNLAAFSGSHAPPLRDGRPPPPLDDACARDPASATERRDCGMPLLDPSAAGASPACRLCPTRVPHSPAARRRQPRLPPPRARPPPPCLRPRSPAAIACAAVDLFAAVTRVLPSPELPPSPLRSNSAPPLPSRPLPVPRREAPAGSNFMWTLILAYAS</sequence>
<evidence type="ECO:0000313" key="11">
    <source>
        <dbReference type="EMBL" id="WVZ90491.1"/>
    </source>
</evidence>
<feature type="compositionally biased region" description="Pro residues" evidence="9">
    <location>
        <begin position="410"/>
        <end position="419"/>
    </location>
</feature>
<keyword evidence="4" id="KW-0223">Dioxygenase</keyword>
<evidence type="ECO:0000256" key="5">
    <source>
        <dbReference type="ARBA" id="ARBA00022968"/>
    </source>
</evidence>
<keyword evidence="3" id="KW-0479">Metal-binding</keyword>
<dbReference type="SMART" id="SM00702">
    <property type="entry name" value="P4Hc"/>
    <property type="match status" value="1"/>
</dbReference>
<keyword evidence="12" id="KW-1185">Reference proteome</keyword>
<feature type="compositionally biased region" description="Low complexity" evidence="9">
    <location>
        <begin position="271"/>
        <end position="283"/>
    </location>
</feature>
<dbReference type="Pfam" id="PF13640">
    <property type="entry name" value="2OG-FeII_Oxy_3"/>
    <property type="match status" value="1"/>
</dbReference>
<feature type="non-terminal residue" evidence="11">
    <location>
        <position position="440"/>
    </location>
</feature>
<evidence type="ECO:0000256" key="4">
    <source>
        <dbReference type="ARBA" id="ARBA00022964"/>
    </source>
</evidence>
<dbReference type="PANTHER" id="PTHR10869">
    <property type="entry name" value="PROLYL 4-HYDROXYLASE ALPHA SUBUNIT"/>
    <property type="match status" value="1"/>
</dbReference>
<organism evidence="11 12">
    <name type="scientific">Paspalum notatum var. saurae</name>
    <dbReference type="NCBI Taxonomy" id="547442"/>
    <lineage>
        <taxon>Eukaryota</taxon>
        <taxon>Viridiplantae</taxon>
        <taxon>Streptophyta</taxon>
        <taxon>Embryophyta</taxon>
        <taxon>Tracheophyta</taxon>
        <taxon>Spermatophyta</taxon>
        <taxon>Magnoliopsida</taxon>
        <taxon>Liliopsida</taxon>
        <taxon>Poales</taxon>
        <taxon>Poaceae</taxon>
        <taxon>PACMAD clade</taxon>
        <taxon>Panicoideae</taxon>
        <taxon>Andropogonodae</taxon>
        <taxon>Paspaleae</taxon>
        <taxon>Paspalinae</taxon>
        <taxon>Paspalum</taxon>
    </lineage>
</organism>
<keyword evidence="5" id="KW-0735">Signal-anchor</keyword>
<dbReference type="AlphaFoldDB" id="A0AAQ3XAF3"/>
<dbReference type="Gene3D" id="2.60.120.620">
    <property type="entry name" value="q2cbj1_9rhob like domain"/>
    <property type="match status" value="1"/>
</dbReference>
<evidence type="ECO:0000256" key="7">
    <source>
        <dbReference type="ARBA" id="ARBA00023004"/>
    </source>
</evidence>
<gene>
    <name evidence="11" type="ORF">U9M48_036789</name>
</gene>
<keyword evidence="7" id="KW-0408">Iron</keyword>
<evidence type="ECO:0000256" key="2">
    <source>
        <dbReference type="ARBA" id="ARBA00004648"/>
    </source>
</evidence>
<feature type="region of interest" description="Disordered" evidence="9">
    <location>
        <begin position="230"/>
        <end position="370"/>
    </location>
</feature>
<feature type="compositionally biased region" description="Pro residues" evidence="9">
    <location>
        <begin position="358"/>
        <end position="370"/>
    </location>
</feature>
<keyword evidence="5" id="KW-0812">Transmembrane</keyword>
<evidence type="ECO:0000256" key="6">
    <source>
        <dbReference type="ARBA" id="ARBA00023002"/>
    </source>
</evidence>
<evidence type="ECO:0000256" key="3">
    <source>
        <dbReference type="ARBA" id="ARBA00022723"/>
    </source>
</evidence>
<reference evidence="11 12" key="1">
    <citation type="submission" date="2024-02" db="EMBL/GenBank/DDBJ databases">
        <title>High-quality chromosome-scale genome assembly of Pensacola bahiagrass (Paspalum notatum Flugge var. saurae).</title>
        <authorList>
            <person name="Vega J.M."/>
            <person name="Podio M."/>
            <person name="Orjuela J."/>
            <person name="Siena L.A."/>
            <person name="Pessino S.C."/>
            <person name="Combes M.C."/>
            <person name="Mariac C."/>
            <person name="Albertini E."/>
            <person name="Pupilli F."/>
            <person name="Ortiz J.P.A."/>
            <person name="Leblanc O."/>
        </authorList>
    </citation>
    <scope>NUCLEOTIDE SEQUENCE [LARGE SCALE GENOMIC DNA]</scope>
    <source>
        <strain evidence="11">R1</strain>
        <tissue evidence="11">Leaf</tissue>
    </source>
</reference>
<feature type="compositionally biased region" description="Pro residues" evidence="9">
    <location>
        <begin position="248"/>
        <end position="257"/>
    </location>
</feature>
<dbReference type="InterPro" id="IPR006620">
    <property type="entry name" value="Pro_4_hyd_alph"/>
</dbReference>
<evidence type="ECO:0000256" key="9">
    <source>
        <dbReference type="SAM" id="MobiDB-lite"/>
    </source>
</evidence>
<protein>
    <recommendedName>
        <fullName evidence="10">Fe2OG dioxygenase domain-containing protein</fullName>
    </recommendedName>
</protein>
<keyword evidence="6" id="KW-0560">Oxidoreductase</keyword>
<accession>A0AAQ3XAF3</accession>
<evidence type="ECO:0000313" key="12">
    <source>
        <dbReference type="Proteomes" id="UP001341281"/>
    </source>
</evidence>
<dbReference type="InterPro" id="IPR005123">
    <property type="entry name" value="Oxoglu/Fe-dep_dioxygenase_dom"/>
</dbReference>
<dbReference type="GO" id="GO:0005506">
    <property type="term" value="F:iron ion binding"/>
    <property type="evidence" value="ECO:0007669"/>
    <property type="project" value="InterPro"/>
</dbReference>
<evidence type="ECO:0000256" key="1">
    <source>
        <dbReference type="ARBA" id="ARBA00001961"/>
    </source>
</evidence>